<dbReference type="EMBL" id="QJJM01000020">
    <property type="protein sequence ID" value="PXW68176.1"/>
    <property type="molecule type" value="Genomic_DNA"/>
</dbReference>
<dbReference type="PANTHER" id="PTHR44591:SF3">
    <property type="entry name" value="RESPONSE REGULATORY DOMAIN-CONTAINING PROTEIN"/>
    <property type="match status" value="1"/>
</dbReference>
<dbReference type="SUPFAM" id="SSF52172">
    <property type="entry name" value="CheY-like"/>
    <property type="match status" value="1"/>
</dbReference>
<sequence>MQKPNILIVEDDDALRGELVELFRALGSTAVGAEDGAAAVRASQHQTFDLVLCDYKLRHESGLDVIKALAELGNAPATAHCHLMTAHIDLTPSAQAEIAASTGGLLFKPIGASALRRLVAQASGAPRC</sequence>
<dbReference type="SMART" id="SM00448">
    <property type="entry name" value="REC"/>
    <property type="match status" value="1"/>
</dbReference>
<dbReference type="InterPro" id="IPR001789">
    <property type="entry name" value="Sig_transdc_resp-reg_receiver"/>
</dbReference>
<dbReference type="AlphaFoldDB" id="A0A2V3UPS8"/>
<gene>
    <name evidence="4" type="ORF">C7451_12037</name>
</gene>
<dbReference type="Pfam" id="PF00072">
    <property type="entry name" value="Response_reg"/>
    <property type="match status" value="1"/>
</dbReference>
<evidence type="ECO:0000313" key="5">
    <source>
        <dbReference type="Proteomes" id="UP000248014"/>
    </source>
</evidence>
<feature type="modified residue" description="4-aspartylphosphate" evidence="2">
    <location>
        <position position="54"/>
    </location>
</feature>
<evidence type="ECO:0000256" key="1">
    <source>
        <dbReference type="ARBA" id="ARBA00022553"/>
    </source>
</evidence>
<dbReference type="PROSITE" id="PS50110">
    <property type="entry name" value="RESPONSE_REGULATORY"/>
    <property type="match status" value="1"/>
</dbReference>
<dbReference type="RefSeq" id="WP_110300305.1">
    <property type="nucleotide sequence ID" value="NZ_QJJM01000020.1"/>
</dbReference>
<organism evidence="4 5">
    <name type="scientific">Blastomonas natatoria</name>
    <dbReference type="NCBI Taxonomy" id="34015"/>
    <lineage>
        <taxon>Bacteria</taxon>
        <taxon>Pseudomonadati</taxon>
        <taxon>Pseudomonadota</taxon>
        <taxon>Alphaproteobacteria</taxon>
        <taxon>Sphingomonadales</taxon>
        <taxon>Sphingomonadaceae</taxon>
        <taxon>Blastomonas</taxon>
    </lineage>
</organism>
<evidence type="ECO:0000313" key="4">
    <source>
        <dbReference type="EMBL" id="PXW68176.1"/>
    </source>
</evidence>
<dbReference type="PANTHER" id="PTHR44591">
    <property type="entry name" value="STRESS RESPONSE REGULATOR PROTEIN 1"/>
    <property type="match status" value="1"/>
</dbReference>
<dbReference type="CDD" id="cd00156">
    <property type="entry name" value="REC"/>
    <property type="match status" value="1"/>
</dbReference>
<proteinExistence type="predicted"/>
<evidence type="ECO:0000256" key="2">
    <source>
        <dbReference type="PROSITE-ProRule" id="PRU00169"/>
    </source>
</evidence>
<reference evidence="4 5" key="1">
    <citation type="submission" date="2018-05" db="EMBL/GenBank/DDBJ databases">
        <title>Genomic Encyclopedia of Type Strains, Phase IV (KMG-IV): sequencing the most valuable type-strain genomes for metagenomic binning, comparative biology and taxonomic classification.</title>
        <authorList>
            <person name="Goeker M."/>
        </authorList>
    </citation>
    <scope>NUCLEOTIDE SEQUENCE [LARGE SCALE GENOMIC DNA]</scope>
    <source>
        <strain evidence="4 5">DSM 3183</strain>
    </source>
</reference>
<accession>A0A2V3UPS8</accession>
<feature type="domain" description="Response regulatory" evidence="3">
    <location>
        <begin position="5"/>
        <end position="123"/>
    </location>
</feature>
<dbReference type="InterPro" id="IPR011006">
    <property type="entry name" value="CheY-like_superfamily"/>
</dbReference>
<evidence type="ECO:0000259" key="3">
    <source>
        <dbReference type="PROSITE" id="PS50110"/>
    </source>
</evidence>
<keyword evidence="1 2" id="KW-0597">Phosphoprotein</keyword>
<keyword evidence="5" id="KW-1185">Reference proteome</keyword>
<dbReference type="GO" id="GO:0000160">
    <property type="term" value="P:phosphorelay signal transduction system"/>
    <property type="evidence" value="ECO:0007669"/>
    <property type="project" value="InterPro"/>
</dbReference>
<name>A0A2V3UPS8_9SPHN</name>
<protein>
    <submittedName>
        <fullName evidence="4">Response regulator receiver domain-containing protein</fullName>
    </submittedName>
</protein>
<dbReference type="Gene3D" id="3.40.50.2300">
    <property type="match status" value="1"/>
</dbReference>
<dbReference type="OrthoDB" id="5456285at2"/>
<dbReference type="InterPro" id="IPR050595">
    <property type="entry name" value="Bact_response_regulator"/>
</dbReference>
<dbReference type="Proteomes" id="UP000248014">
    <property type="component" value="Unassembled WGS sequence"/>
</dbReference>
<comment type="caution">
    <text evidence="4">The sequence shown here is derived from an EMBL/GenBank/DDBJ whole genome shotgun (WGS) entry which is preliminary data.</text>
</comment>